<keyword evidence="1" id="KW-0472">Membrane</keyword>
<evidence type="ECO:0000313" key="2">
    <source>
        <dbReference type="EMBL" id="GLI91345.1"/>
    </source>
</evidence>
<protein>
    <recommendedName>
        <fullName evidence="4">DUF3526 domain-containing protein</fullName>
    </recommendedName>
</protein>
<feature type="transmembrane region" description="Helical" evidence="1">
    <location>
        <begin position="199"/>
        <end position="221"/>
    </location>
</feature>
<evidence type="ECO:0008006" key="4">
    <source>
        <dbReference type="Google" id="ProtNLM"/>
    </source>
</evidence>
<feature type="transmembrane region" description="Helical" evidence="1">
    <location>
        <begin position="233"/>
        <end position="253"/>
    </location>
</feature>
<organism evidence="2 3">
    <name type="scientific">Methylocystis echinoides</name>
    <dbReference type="NCBI Taxonomy" id="29468"/>
    <lineage>
        <taxon>Bacteria</taxon>
        <taxon>Pseudomonadati</taxon>
        <taxon>Pseudomonadota</taxon>
        <taxon>Alphaproteobacteria</taxon>
        <taxon>Hyphomicrobiales</taxon>
        <taxon>Methylocystaceae</taxon>
        <taxon>Methylocystis</taxon>
    </lineage>
</organism>
<dbReference type="RefSeq" id="WP_281799943.1">
    <property type="nucleotide sequence ID" value="NZ_BSEC01000001.1"/>
</dbReference>
<dbReference type="AlphaFoldDB" id="A0A9W6GR27"/>
<keyword evidence="3" id="KW-1185">Reference proteome</keyword>
<dbReference type="InterPro" id="IPR021913">
    <property type="entry name" value="DUF3526"/>
</dbReference>
<feature type="transmembrane region" description="Helical" evidence="1">
    <location>
        <begin position="443"/>
        <end position="465"/>
    </location>
</feature>
<dbReference type="EMBL" id="BSEC01000001">
    <property type="protein sequence ID" value="GLI91345.1"/>
    <property type="molecule type" value="Genomic_DNA"/>
</dbReference>
<dbReference type="Proteomes" id="UP001144323">
    <property type="component" value="Unassembled WGS sequence"/>
</dbReference>
<sequence>MKAFLAGFRAEALMLLRERAVWLALLALAAATLFALSTGAARVAAQGEIVAAARAEEATRIDGLKKSLARLEKGETQEEPPPYRDPRNAAFMGGGPAARVAALAPQPLALIATGQSDLYPPVVKVTTGSKDGFLFADEIDNPAHLLAGATDLAFIVAYVFPLVILALGFNLLAGEREQGTLAMTLASARRPGAVLGAKLCARVAAPIGVTLVAVALGVAVFAGPGALFSADALRLAAIILVYGLFWAALAAAVDGLGKSSAFNALTLICAWVALALLAPAAINSLAAFAHPAPSRIEMTLAARAAATDADKARDAALARYVDEHSGAKPAREGTLRRLATQEAAFTRVEAVVAQHDAQLARQRALADRLSFLSPTLLAYGALADVAGTGEARYRGFLEKISGFHAEWRSFFLTRAQAGASMTAADYNALPRFGESLDAPADAIAAPLAGMALPALVLAVIAASGFRRARP</sequence>
<keyword evidence="1" id="KW-1133">Transmembrane helix</keyword>
<proteinExistence type="predicted"/>
<reference evidence="2" key="1">
    <citation type="journal article" date="2023" name="Int. J. Syst. Evol. Microbiol.">
        <title>Methylocystis iwaonis sp. nov., a type II methane-oxidizing bacterium from surface soil of a rice paddy field in Japan, and emended description of the genus Methylocystis (ex Whittenbury et al. 1970) Bowman et al. 1993.</title>
        <authorList>
            <person name="Kaise H."/>
            <person name="Sawadogo J.B."/>
            <person name="Alam M.S."/>
            <person name="Ueno C."/>
            <person name="Dianou D."/>
            <person name="Shinjo R."/>
            <person name="Asakawa S."/>
        </authorList>
    </citation>
    <scope>NUCLEOTIDE SEQUENCE</scope>
    <source>
        <strain evidence="2">LMG27198</strain>
    </source>
</reference>
<keyword evidence="1" id="KW-0812">Transmembrane</keyword>
<gene>
    <name evidence="2" type="ORF">LMG27198_03370</name>
</gene>
<evidence type="ECO:0000256" key="1">
    <source>
        <dbReference type="SAM" id="Phobius"/>
    </source>
</evidence>
<evidence type="ECO:0000313" key="3">
    <source>
        <dbReference type="Proteomes" id="UP001144323"/>
    </source>
</evidence>
<accession>A0A9W6GR27</accession>
<comment type="caution">
    <text evidence="2">The sequence shown here is derived from an EMBL/GenBank/DDBJ whole genome shotgun (WGS) entry which is preliminary data.</text>
</comment>
<dbReference type="PANTHER" id="PTHR43471">
    <property type="entry name" value="ABC TRANSPORTER PERMEASE"/>
    <property type="match status" value="1"/>
</dbReference>
<dbReference type="Pfam" id="PF12040">
    <property type="entry name" value="DUF3526"/>
    <property type="match status" value="1"/>
</dbReference>
<dbReference type="PANTHER" id="PTHR43471:SF14">
    <property type="entry name" value="ABC-2 TYPE TRANSPORT SYSTEM PERMEASE PROTEIN"/>
    <property type="match status" value="1"/>
</dbReference>
<name>A0A9W6GR27_9HYPH</name>
<feature type="transmembrane region" description="Helical" evidence="1">
    <location>
        <begin position="152"/>
        <end position="173"/>
    </location>
</feature>
<feature type="transmembrane region" description="Helical" evidence="1">
    <location>
        <begin position="265"/>
        <end position="289"/>
    </location>
</feature>